<evidence type="ECO:0000313" key="6">
    <source>
        <dbReference type="Proteomes" id="UP000829925"/>
    </source>
</evidence>
<dbReference type="EMBL" id="CP095053">
    <property type="protein sequence ID" value="UOR05035.1"/>
    <property type="molecule type" value="Genomic_DNA"/>
</dbReference>
<dbReference type="Gene3D" id="3.40.50.150">
    <property type="entry name" value="Vaccinia Virus protein VP39"/>
    <property type="match status" value="1"/>
</dbReference>
<dbReference type="PANTHER" id="PTHR43464:SF19">
    <property type="entry name" value="UBIQUINONE BIOSYNTHESIS O-METHYLTRANSFERASE, MITOCHONDRIAL"/>
    <property type="match status" value="1"/>
</dbReference>
<evidence type="ECO:0000256" key="3">
    <source>
        <dbReference type="ARBA" id="ARBA00022691"/>
    </source>
</evidence>
<protein>
    <submittedName>
        <fullName evidence="5">Methyltransferase domain-containing protein</fullName>
    </submittedName>
</protein>
<keyword evidence="2" id="KW-0808">Transferase</keyword>
<keyword evidence="3" id="KW-0949">S-adenosyl-L-methionine</keyword>
<dbReference type="InterPro" id="IPR029063">
    <property type="entry name" value="SAM-dependent_MTases_sf"/>
</dbReference>
<feature type="domain" description="Methyltransferase" evidence="4">
    <location>
        <begin position="65"/>
        <end position="156"/>
    </location>
</feature>
<dbReference type="KEGG" id="haei:MUN82_19120"/>
<dbReference type="PANTHER" id="PTHR43464">
    <property type="entry name" value="METHYLTRANSFERASE"/>
    <property type="match status" value="1"/>
</dbReference>
<evidence type="ECO:0000313" key="5">
    <source>
        <dbReference type="EMBL" id="UOR05035.1"/>
    </source>
</evidence>
<dbReference type="SUPFAM" id="SSF53335">
    <property type="entry name" value="S-adenosyl-L-methionine-dependent methyltransferases"/>
    <property type="match status" value="1"/>
</dbReference>
<dbReference type="InterPro" id="IPR041698">
    <property type="entry name" value="Methyltransf_25"/>
</dbReference>
<keyword evidence="6" id="KW-1185">Reference proteome</keyword>
<evidence type="ECO:0000256" key="1">
    <source>
        <dbReference type="ARBA" id="ARBA00022603"/>
    </source>
</evidence>
<keyword evidence="1 5" id="KW-0489">Methyltransferase</keyword>
<dbReference type="GO" id="GO:0032259">
    <property type="term" value="P:methylation"/>
    <property type="evidence" value="ECO:0007669"/>
    <property type="project" value="UniProtKB-KW"/>
</dbReference>
<name>A0A8T9ST96_9BACT</name>
<evidence type="ECO:0000259" key="4">
    <source>
        <dbReference type="Pfam" id="PF13649"/>
    </source>
</evidence>
<evidence type="ECO:0000256" key="2">
    <source>
        <dbReference type="ARBA" id="ARBA00022679"/>
    </source>
</evidence>
<gene>
    <name evidence="5" type="ORF">MUN82_19120</name>
</gene>
<organism evidence="5 6">
    <name type="scientific">Hymenobacter aerilatus</name>
    <dbReference type="NCBI Taxonomy" id="2932251"/>
    <lineage>
        <taxon>Bacteria</taxon>
        <taxon>Pseudomonadati</taxon>
        <taxon>Bacteroidota</taxon>
        <taxon>Cytophagia</taxon>
        <taxon>Cytophagales</taxon>
        <taxon>Hymenobacteraceae</taxon>
        <taxon>Hymenobacter</taxon>
    </lineage>
</organism>
<sequence>MPDLSRRSTQAELMDDLTLASDALRQNLDELETINTWLGGYRPVLMALAALRPHWPINQLLRLADLGSGGGDTLRHIARWARRQALPVALTGIDANAFMLQYAADKAHAYPEISFQQQDIFSEAFHRQPFDVLTCSLFCHHFTDAELVPLLRQWHHQARVAVVINDLHRHPIAYHSIRWLTRLLGGSYLVQHDAPLSVARAFTRQDWQRLLAAAGIQHYSLRWCWAFRWQVVLYSEMVNEKRVSS</sequence>
<dbReference type="Pfam" id="PF13649">
    <property type="entry name" value="Methyltransf_25"/>
    <property type="match status" value="1"/>
</dbReference>
<dbReference type="GO" id="GO:0008168">
    <property type="term" value="F:methyltransferase activity"/>
    <property type="evidence" value="ECO:0007669"/>
    <property type="project" value="UniProtKB-KW"/>
</dbReference>
<proteinExistence type="predicted"/>
<dbReference type="RefSeq" id="WP_245092975.1">
    <property type="nucleotide sequence ID" value="NZ_CP095053.1"/>
</dbReference>
<dbReference type="Proteomes" id="UP000829925">
    <property type="component" value="Chromosome"/>
</dbReference>
<reference evidence="5 6" key="1">
    <citation type="submission" date="2022-04" db="EMBL/GenBank/DDBJ databases">
        <title>Hymenobacter sp. isolated from the air.</title>
        <authorList>
            <person name="Won M."/>
            <person name="Lee C.-M."/>
            <person name="Woen H.-Y."/>
            <person name="Kwon S.-W."/>
        </authorList>
    </citation>
    <scope>NUCLEOTIDE SEQUENCE [LARGE SCALE GENOMIC DNA]</scope>
    <source>
        <strain evidence="6">5413 J-13</strain>
    </source>
</reference>
<dbReference type="AlphaFoldDB" id="A0A8T9ST96"/>
<dbReference type="CDD" id="cd02440">
    <property type="entry name" value="AdoMet_MTases"/>
    <property type="match status" value="1"/>
</dbReference>
<accession>A0A8T9ST96</accession>